<dbReference type="InterPro" id="IPR002213">
    <property type="entry name" value="UDP_glucos_trans"/>
</dbReference>
<dbReference type="CDD" id="cd03784">
    <property type="entry name" value="GT1_Gtf-like"/>
    <property type="match status" value="1"/>
</dbReference>
<feature type="non-terminal residue" evidence="5">
    <location>
        <position position="1"/>
    </location>
</feature>
<proteinExistence type="inferred from homology"/>
<dbReference type="AlphaFoldDB" id="A0A5J9TJY8"/>
<organism evidence="5 6">
    <name type="scientific">Eragrostis curvula</name>
    <name type="common">weeping love grass</name>
    <dbReference type="NCBI Taxonomy" id="38414"/>
    <lineage>
        <taxon>Eukaryota</taxon>
        <taxon>Viridiplantae</taxon>
        <taxon>Streptophyta</taxon>
        <taxon>Embryophyta</taxon>
        <taxon>Tracheophyta</taxon>
        <taxon>Spermatophyta</taxon>
        <taxon>Magnoliopsida</taxon>
        <taxon>Liliopsida</taxon>
        <taxon>Poales</taxon>
        <taxon>Poaceae</taxon>
        <taxon>PACMAD clade</taxon>
        <taxon>Chloridoideae</taxon>
        <taxon>Eragrostideae</taxon>
        <taxon>Eragrostidinae</taxon>
        <taxon>Eragrostis</taxon>
    </lineage>
</organism>
<keyword evidence="3" id="KW-0328">Glycosyltransferase</keyword>
<sequence length="472" mass="51127">MASSSPSPPVQLRHVAMLPFMAKGHAMPLIHLARLLLRRGLSAAVTFLATPRDAPFIRAGAVGAAVVELPFPSTAVGPRSTEELAPGSLFLDVVDAAAALRPAFADALARLEPRPDLLVHDGFLPWAADTADELGVPRLVSLGIGAFAHYISSAVGRQKPHARVSSPSEPFELDGLPGLRLTKADLQPPFDDPDPAGRHWDFVSGCRKAMASSRGIILNSFRELELLYINKWNQEIPFKMWPVGPLCLAAEPVRTVDREISDWLDARLAMNRPVLYVAFGSQADLSRAQLEEVATGLERSGLDFIWVVRSKWFEQENPFENRFGDKGKVVQGFINQLGVLSHKSIKGFFSHCGWNSVLESISMGVPILAFPLAAEQKLNAKFVVDVLGVGLRVWPTKGGDDGIEGGLVVSGDVQAMARELIFGEGGERVAVRVNELATCARNAVDRGGSSFESLELMVREVSKISIVEANSM</sequence>
<evidence type="ECO:0000256" key="4">
    <source>
        <dbReference type="RuleBase" id="RU362057"/>
    </source>
</evidence>
<evidence type="ECO:0000256" key="1">
    <source>
        <dbReference type="ARBA" id="ARBA00009995"/>
    </source>
</evidence>
<accession>A0A5J9TJY8</accession>
<reference evidence="5 6" key="1">
    <citation type="journal article" date="2019" name="Sci. Rep.">
        <title>A high-quality genome of Eragrostis curvula grass provides insights into Poaceae evolution and supports new strategies to enhance forage quality.</title>
        <authorList>
            <person name="Carballo J."/>
            <person name="Santos B.A.C.M."/>
            <person name="Zappacosta D."/>
            <person name="Garbus I."/>
            <person name="Selva J.P."/>
            <person name="Gallo C.A."/>
            <person name="Diaz A."/>
            <person name="Albertini E."/>
            <person name="Caccamo M."/>
            <person name="Echenique V."/>
        </authorList>
    </citation>
    <scope>NUCLEOTIDE SEQUENCE [LARGE SCALE GENOMIC DNA]</scope>
    <source>
        <strain evidence="6">cv. Victoria</strain>
        <tissue evidence="5">Leaf</tissue>
    </source>
</reference>
<dbReference type="Proteomes" id="UP000324897">
    <property type="component" value="Chromosome 3"/>
</dbReference>
<protein>
    <recommendedName>
        <fullName evidence="4">Glycosyltransferase</fullName>
        <ecNumber evidence="4">2.4.1.-</ecNumber>
    </recommendedName>
</protein>
<dbReference type="InterPro" id="IPR035595">
    <property type="entry name" value="UDP_glycos_trans_CS"/>
</dbReference>
<dbReference type="FunFam" id="3.40.50.2000:FF:000107">
    <property type="entry name" value="Glycosyltransferase"/>
    <property type="match status" value="1"/>
</dbReference>
<name>A0A5J9TJY8_9POAL</name>
<gene>
    <name evidence="5" type="ORF">EJB05_45291</name>
</gene>
<evidence type="ECO:0000313" key="6">
    <source>
        <dbReference type="Proteomes" id="UP000324897"/>
    </source>
</evidence>
<evidence type="ECO:0000313" key="5">
    <source>
        <dbReference type="EMBL" id="TVU11690.1"/>
    </source>
</evidence>
<comment type="caution">
    <text evidence="5">The sequence shown here is derived from an EMBL/GenBank/DDBJ whole genome shotgun (WGS) entry which is preliminary data.</text>
</comment>
<dbReference type="PANTHER" id="PTHR48047:SF51">
    <property type="entry name" value="GLYCOSYLTRANSFERASE"/>
    <property type="match status" value="1"/>
</dbReference>
<dbReference type="PANTHER" id="PTHR48047">
    <property type="entry name" value="GLYCOSYLTRANSFERASE"/>
    <property type="match status" value="1"/>
</dbReference>
<evidence type="ECO:0000256" key="3">
    <source>
        <dbReference type="RuleBase" id="RU003718"/>
    </source>
</evidence>
<dbReference type="EMBL" id="RWGY01000039">
    <property type="protein sequence ID" value="TVU11690.1"/>
    <property type="molecule type" value="Genomic_DNA"/>
</dbReference>
<dbReference type="SUPFAM" id="SSF53756">
    <property type="entry name" value="UDP-Glycosyltransferase/glycogen phosphorylase"/>
    <property type="match status" value="1"/>
</dbReference>
<dbReference type="OrthoDB" id="5835829at2759"/>
<comment type="similarity">
    <text evidence="1 3">Belongs to the UDP-glycosyltransferase family.</text>
</comment>
<keyword evidence="6" id="KW-1185">Reference proteome</keyword>
<dbReference type="Pfam" id="PF00201">
    <property type="entry name" value="UDPGT"/>
    <property type="match status" value="1"/>
</dbReference>
<dbReference type="GO" id="GO:0035251">
    <property type="term" value="F:UDP-glucosyltransferase activity"/>
    <property type="evidence" value="ECO:0007669"/>
    <property type="project" value="TreeGrafter"/>
</dbReference>
<dbReference type="PROSITE" id="PS00375">
    <property type="entry name" value="UDPGT"/>
    <property type="match status" value="1"/>
</dbReference>
<dbReference type="EC" id="2.4.1.-" evidence="4"/>
<keyword evidence="2 3" id="KW-0808">Transferase</keyword>
<dbReference type="Gene3D" id="3.40.50.2000">
    <property type="entry name" value="Glycogen Phosphorylase B"/>
    <property type="match status" value="2"/>
</dbReference>
<dbReference type="Gramene" id="TVU11690">
    <property type="protein sequence ID" value="TVU11690"/>
    <property type="gene ID" value="EJB05_45291"/>
</dbReference>
<evidence type="ECO:0000256" key="2">
    <source>
        <dbReference type="ARBA" id="ARBA00022679"/>
    </source>
</evidence>